<dbReference type="Pfam" id="PF14636">
    <property type="entry name" value="FNIP_N"/>
    <property type="match status" value="1"/>
</dbReference>
<feature type="compositionally biased region" description="Polar residues" evidence="1">
    <location>
        <begin position="106"/>
        <end position="134"/>
    </location>
</feature>
<dbReference type="GO" id="GO:0042030">
    <property type="term" value="F:ATPase inhibitor activity"/>
    <property type="evidence" value="ECO:0007669"/>
    <property type="project" value="TreeGrafter"/>
</dbReference>
<name>A0A8H7E785_9EURO</name>
<feature type="compositionally biased region" description="Low complexity" evidence="1">
    <location>
        <begin position="742"/>
        <end position="757"/>
    </location>
</feature>
<feature type="region of interest" description="Disordered" evidence="1">
    <location>
        <begin position="106"/>
        <end position="179"/>
    </location>
</feature>
<dbReference type="AlphaFoldDB" id="A0A8H7E785"/>
<feature type="region of interest" description="Disordered" evidence="1">
    <location>
        <begin position="292"/>
        <end position="322"/>
    </location>
</feature>
<comment type="caution">
    <text evidence="3">The sequence shown here is derived from an EMBL/GenBank/DDBJ whole genome shotgun (WGS) entry which is preliminary data.</text>
</comment>
<protein>
    <recommendedName>
        <fullName evidence="2">Folliculin-interacting protein N-terminal domain-containing protein</fullName>
    </recommendedName>
</protein>
<dbReference type="GO" id="GO:0051087">
    <property type="term" value="F:protein-folding chaperone binding"/>
    <property type="evidence" value="ECO:0007669"/>
    <property type="project" value="TreeGrafter"/>
</dbReference>
<feature type="region of interest" description="Disordered" evidence="1">
    <location>
        <begin position="740"/>
        <end position="764"/>
    </location>
</feature>
<evidence type="ECO:0000259" key="2">
    <source>
        <dbReference type="Pfam" id="PF14636"/>
    </source>
</evidence>
<sequence length="1123" mass="121161">MLGRLFGNAASSVNTASYSRDSIVDEEYTRGLLYPDYAAPQHGPAYMPQLGAGRVGDFDEWGGLELDALKDFRIMVAQDALGDSEEPCILFDTQHSQQPESLIDTTSRTGILQTPTHRRGGSTTSNLRSPTSPLVSKPQPRIPPNSPNTSFPVRNRSSTFSGASDEHDPRQIRISDSKKEETRDILSCAFGSSAGASSGTKMHFLSLGSGTKELPVTPVSPGVGGNLSAGYFRKREPIARAHTSALFGFRPPLHERSYSSSGAKPGITDAVLITKLFSVNLPEPMDLQALHTSTASQGGSAIPNHEDHSVHKPATKGKKPRAKKTPVFAIILIVQLPANIGTISRPSSRGGMQTPPTYTSMRSFRNSFNSQSTSPKLMSSAHSRSIDRGDARVNALVEHWDIIDRALTLLENVSTPKILNHLKHADSFSAAFVSKPSKPKEKTMQRTNQINIYLSPQILGLDPKLKDIALQTIQRIRRALRIPRVTIGPGRWGLWNDELIRVVRCQGGREQSSFVGKLLTAFLGTHTAEWMPFVAPSGHRRQHSITRKTNDLDVISTRTIIVSNDRSAARRLIFLLASFLIGDFYTEDNPTLHGGPGSAVSLRNALHNSPSTELLKTSNGSDSPEEQLSGSPACSQGGLLITRGLQHKPSDIRSVKSIPIPANDLSLRKSSAATTSTVTPDPTTPIPEFSPSLDTQGCYVPNESSASARLTKIWQTANKDSESGTTSTKFGSRWSGFWSKDSSGTTSGSTAPSASSSIRVKNETPLDTMVRELSSESNSATPVVANESAQSFGSLDSEALPLRLQVYPGEKVIDVDIGLPGFLSSSNDSGLASPPFRNIRHASSAASLDSLASSMRHVSPKAGSRAPSRVAGFLPRFHPDYSLQAVRVSKSDLPDMVETVKSAMLSEPYPQQTTTSGWVGVATTLIANVQTASVKRLRLKRKIYQSSDNKGDGNAAAAPNAERSTTPFPIKPCAAACGEFVQEQAFSYESVVDFDPLLIEVVDRILARGSAQGSRSISPATIGHSRHVSTTANDSSRRSNKQSMLNGPPFLERFSRGPTNNLVIEALEDVVKTINHDLSEALNGHNATTHTKESAAQRRKSQDNALSEGVKSWLLNAEHAAVW</sequence>
<evidence type="ECO:0000313" key="3">
    <source>
        <dbReference type="EMBL" id="KAF7513009.1"/>
    </source>
</evidence>
<accession>A0A8H7E785</accession>
<feature type="region of interest" description="Disordered" evidence="1">
    <location>
        <begin position="611"/>
        <end position="635"/>
    </location>
</feature>
<feature type="region of interest" description="Disordered" evidence="1">
    <location>
        <begin position="1013"/>
        <end position="1052"/>
    </location>
</feature>
<evidence type="ECO:0000256" key="1">
    <source>
        <dbReference type="SAM" id="MobiDB-lite"/>
    </source>
</evidence>
<organism evidence="3 4">
    <name type="scientific">Endocarpon pusillum</name>
    <dbReference type="NCBI Taxonomy" id="364733"/>
    <lineage>
        <taxon>Eukaryota</taxon>
        <taxon>Fungi</taxon>
        <taxon>Dikarya</taxon>
        <taxon>Ascomycota</taxon>
        <taxon>Pezizomycotina</taxon>
        <taxon>Eurotiomycetes</taxon>
        <taxon>Chaetothyriomycetidae</taxon>
        <taxon>Verrucariales</taxon>
        <taxon>Verrucariaceae</taxon>
        <taxon>Endocarpon</taxon>
    </lineage>
</organism>
<feature type="compositionally biased region" description="Basic and acidic residues" evidence="1">
    <location>
        <begin position="1090"/>
        <end position="1102"/>
    </location>
</feature>
<dbReference type="OrthoDB" id="5428015at2759"/>
<keyword evidence="4" id="KW-1185">Reference proteome</keyword>
<evidence type="ECO:0000313" key="4">
    <source>
        <dbReference type="Proteomes" id="UP000606974"/>
    </source>
</evidence>
<feature type="compositionally biased region" description="Polar residues" evidence="1">
    <location>
        <begin position="611"/>
        <end position="634"/>
    </location>
</feature>
<gene>
    <name evidence="3" type="ORF">GJ744_011275</name>
</gene>
<dbReference type="InterPro" id="IPR028084">
    <property type="entry name" value="FNIP_N_dom"/>
</dbReference>
<dbReference type="PANTHER" id="PTHR21634:SF9">
    <property type="entry name" value="RE13835P"/>
    <property type="match status" value="1"/>
</dbReference>
<feature type="domain" description="Folliculin-interacting protein N-terminal" evidence="2">
    <location>
        <begin position="71"/>
        <end position="207"/>
    </location>
</feature>
<feature type="compositionally biased region" description="Basic residues" evidence="1">
    <location>
        <begin position="311"/>
        <end position="322"/>
    </location>
</feature>
<dbReference type="Proteomes" id="UP000606974">
    <property type="component" value="Unassembled WGS sequence"/>
</dbReference>
<proteinExistence type="predicted"/>
<feature type="region of interest" description="Disordered" evidence="1">
    <location>
        <begin position="1082"/>
        <end position="1105"/>
    </location>
</feature>
<dbReference type="GO" id="GO:0005737">
    <property type="term" value="C:cytoplasm"/>
    <property type="evidence" value="ECO:0007669"/>
    <property type="project" value="TreeGrafter"/>
</dbReference>
<reference evidence="3" key="1">
    <citation type="submission" date="2020-02" db="EMBL/GenBank/DDBJ databases">
        <authorList>
            <person name="Palmer J.M."/>
        </authorList>
    </citation>
    <scope>NUCLEOTIDE SEQUENCE</scope>
    <source>
        <strain evidence="3">EPUS1.4</strain>
        <tissue evidence="3">Thallus</tissue>
    </source>
</reference>
<dbReference type="EMBL" id="JAACFV010000008">
    <property type="protein sequence ID" value="KAF7513009.1"/>
    <property type="molecule type" value="Genomic_DNA"/>
</dbReference>
<feature type="compositionally biased region" description="Basic and acidic residues" evidence="1">
    <location>
        <begin position="164"/>
        <end position="179"/>
    </location>
</feature>
<feature type="compositionally biased region" description="Polar residues" evidence="1">
    <location>
        <begin position="147"/>
        <end position="162"/>
    </location>
</feature>
<dbReference type="PANTHER" id="PTHR21634">
    <property type="entry name" value="RE13835P"/>
    <property type="match status" value="1"/>
</dbReference>